<evidence type="ECO:0000313" key="8">
    <source>
        <dbReference type="Proteomes" id="UP000623678"/>
    </source>
</evidence>
<gene>
    <name evidence="7" type="ORF">H8705_04010</name>
</gene>
<dbReference type="EMBL" id="JACRTD010000002">
    <property type="protein sequence ID" value="MBC8584740.1"/>
    <property type="molecule type" value="Genomic_DNA"/>
</dbReference>
<dbReference type="GO" id="GO:0005886">
    <property type="term" value="C:plasma membrane"/>
    <property type="evidence" value="ECO:0007669"/>
    <property type="project" value="UniProtKB-SubCell"/>
</dbReference>
<feature type="transmembrane region" description="Helical" evidence="6">
    <location>
        <begin position="45"/>
        <end position="64"/>
    </location>
</feature>
<keyword evidence="5 6" id="KW-0472">Membrane</keyword>
<protein>
    <submittedName>
        <fullName evidence="7">Branched-chain amino acid ABC transporter permease</fullName>
    </submittedName>
</protein>
<keyword evidence="3 6" id="KW-0812">Transmembrane</keyword>
<evidence type="ECO:0000256" key="3">
    <source>
        <dbReference type="ARBA" id="ARBA00022692"/>
    </source>
</evidence>
<dbReference type="PANTHER" id="PTHR30482:SF10">
    <property type="entry name" value="HIGH-AFFINITY BRANCHED-CHAIN AMINO ACID TRANSPORT PROTEIN BRAE"/>
    <property type="match status" value="1"/>
</dbReference>
<keyword evidence="4 6" id="KW-1133">Transmembrane helix</keyword>
<feature type="transmembrane region" description="Helical" evidence="6">
    <location>
        <begin position="157"/>
        <end position="174"/>
    </location>
</feature>
<keyword evidence="8" id="KW-1185">Reference proteome</keyword>
<organism evidence="7 8">
    <name type="scientific">Youxingia wuxianensis</name>
    <dbReference type="NCBI Taxonomy" id="2763678"/>
    <lineage>
        <taxon>Bacteria</taxon>
        <taxon>Bacillati</taxon>
        <taxon>Bacillota</taxon>
        <taxon>Clostridia</taxon>
        <taxon>Eubacteriales</taxon>
        <taxon>Oscillospiraceae</taxon>
        <taxon>Youxingia</taxon>
    </lineage>
</organism>
<accession>A0A926ER27</accession>
<dbReference type="PANTHER" id="PTHR30482">
    <property type="entry name" value="HIGH-AFFINITY BRANCHED-CHAIN AMINO ACID TRANSPORT SYSTEM PERMEASE"/>
    <property type="match status" value="1"/>
</dbReference>
<dbReference type="GO" id="GO:0015658">
    <property type="term" value="F:branched-chain amino acid transmembrane transporter activity"/>
    <property type="evidence" value="ECO:0007669"/>
    <property type="project" value="InterPro"/>
</dbReference>
<evidence type="ECO:0000256" key="2">
    <source>
        <dbReference type="ARBA" id="ARBA00022475"/>
    </source>
</evidence>
<feature type="transmembrane region" description="Helical" evidence="6">
    <location>
        <begin position="118"/>
        <end position="137"/>
    </location>
</feature>
<dbReference type="Pfam" id="PF02653">
    <property type="entry name" value="BPD_transp_2"/>
    <property type="match status" value="1"/>
</dbReference>
<feature type="transmembrane region" description="Helical" evidence="6">
    <location>
        <begin position="84"/>
        <end position="106"/>
    </location>
</feature>
<dbReference type="CDD" id="cd06581">
    <property type="entry name" value="TM_PBP1_LivM_like"/>
    <property type="match status" value="1"/>
</dbReference>
<evidence type="ECO:0000256" key="5">
    <source>
        <dbReference type="ARBA" id="ARBA00023136"/>
    </source>
</evidence>
<comment type="caution">
    <text evidence="7">The sequence shown here is derived from an EMBL/GenBank/DDBJ whole genome shotgun (WGS) entry which is preliminary data.</text>
</comment>
<feature type="transmembrane region" description="Helical" evidence="6">
    <location>
        <begin position="278"/>
        <end position="300"/>
    </location>
</feature>
<feature type="transmembrane region" description="Helical" evidence="6">
    <location>
        <begin position="241"/>
        <end position="266"/>
    </location>
</feature>
<evidence type="ECO:0000313" key="7">
    <source>
        <dbReference type="EMBL" id="MBC8584740.1"/>
    </source>
</evidence>
<keyword evidence="2" id="KW-1003">Cell membrane</keyword>
<dbReference type="InterPro" id="IPR043428">
    <property type="entry name" value="LivM-like"/>
</dbReference>
<reference evidence="7" key="1">
    <citation type="submission" date="2020-08" db="EMBL/GenBank/DDBJ databases">
        <title>Genome public.</title>
        <authorList>
            <person name="Liu C."/>
            <person name="Sun Q."/>
        </authorList>
    </citation>
    <scope>NUCLEOTIDE SEQUENCE</scope>
    <source>
        <strain evidence="7">NSJ-64</strain>
    </source>
</reference>
<dbReference type="InterPro" id="IPR001851">
    <property type="entry name" value="ABC_transp_permease"/>
</dbReference>
<evidence type="ECO:0000256" key="4">
    <source>
        <dbReference type="ARBA" id="ARBA00022989"/>
    </source>
</evidence>
<dbReference type="Proteomes" id="UP000623678">
    <property type="component" value="Unassembled WGS sequence"/>
</dbReference>
<evidence type="ECO:0000256" key="1">
    <source>
        <dbReference type="ARBA" id="ARBA00004651"/>
    </source>
</evidence>
<name>A0A926ER27_9FIRM</name>
<feature type="transmembrane region" description="Helical" evidence="6">
    <location>
        <begin position="20"/>
        <end position="38"/>
    </location>
</feature>
<proteinExistence type="predicted"/>
<feature type="transmembrane region" description="Helical" evidence="6">
    <location>
        <begin position="204"/>
        <end position="221"/>
    </location>
</feature>
<dbReference type="AlphaFoldDB" id="A0A926ER27"/>
<comment type="subcellular location">
    <subcellularLocation>
        <location evidence="1">Cell membrane</location>
        <topology evidence="1">Multi-pass membrane protein</topology>
    </subcellularLocation>
</comment>
<evidence type="ECO:0000256" key="6">
    <source>
        <dbReference type="SAM" id="Phobius"/>
    </source>
</evidence>
<sequence>MFVILMIATDAGLINRYVRGILMTIFINIILAISLNLTTGFLGQIALGHAGFMSIGAYSAALFVKYAQDTMGITLLQENGLTSAGLGFFLLSLLIGGGIAAVFGLIVGIPALRLKGDYLAIITLGFGEIIRSLIEYFPFTGGAQGLKKIPKLASSLNVVYIIMIVCVVIMFAFVRSRHGRAITAIREDDIASEASGIPNTHYKVMAFTIAAFFAGVAGGIYAQYLGVLGASSFGFMKSIDILVMVVLGGMGSLTGSILSAVGLTALPEMLRSFSDYRMLIYSVVLIIVMIFKPSGLLGTYEFSLTRLIDRIVHPGKHKKASTMKKEGAEIE</sequence>